<dbReference type="InterPro" id="IPR029068">
    <property type="entry name" value="Glyas_Bleomycin-R_OHBP_Dase"/>
</dbReference>
<accession>A0ABT0ZRV9</accession>
<name>A0ABT0ZRV9_9PSEU</name>
<dbReference type="EMBL" id="JAGSOV010000001">
    <property type="protein sequence ID" value="MCO1653444.1"/>
    <property type="molecule type" value="Genomic_DNA"/>
</dbReference>
<proteinExistence type="predicted"/>
<evidence type="ECO:0000313" key="3">
    <source>
        <dbReference type="Proteomes" id="UP001165283"/>
    </source>
</evidence>
<dbReference type="Pfam" id="PF00903">
    <property type="entry name" value="Glyoxalase"/>
    <property type="match status" value="1"/>
</dbReference>
<dbReference type="Proteomes" id="UP001165283">
    <property type="component" value="Unassembled WGS sequence"/>
</dbReference>
<keyword evidence="3" id="KW-1185">Reference proteome</keyword>
<dbReference type="RefSeq" id="WP_252435033.1">
    <property type="nucleotide sequence ID" value="NZ_JAGSOV010000001.1"/>
</dbReference>
<evidence type="ECO:0000313" key="2">
    <source>
        <dbReference type="EMBL" id="MCO1653444.1"/>
    </source>
</evidence>
<comment type="caution">
    <text evidence="2">The sequence shown here is derived from an EMBL/GenBank/DDBJ whole genome shotgun (WGS) entry which is preliminary data.</text>
</comment>
<organism evidence="2 3">
    <name type="scientific">Pseudonocardia humida</name>
    <dbReference type="NCBI Taxonomy" id="2800819"/>
    <lineage>
        <taxon>Bacteria</taxon>
        <taxon>Bacillati</taxon>
        <taxon>Actinomycetota</taxon>
        <taxon>Actinomycetes</taxon>
        <taxon>Pseudonocardiales</taxon>
        <taxon>Pseudonocardiaceae</taxon>
        <taxon>Pseudonocardia</taxon>
    </lineage>
</organism>
<dbReference type="PANTHER" id="PTHR36437:SF2">
    <property type="entry name" value="GLYOXALASE_BLEOMYCIN RESISTANCE PROTEIN_DIOXYGENASE"/>
    <property type="match status" value="1"/>
</dbReference>
<dbReference type="InterPro" id="IPR004360">
    <property type="entry name" value="Glyas_Fos-R_dOase_dom"/>
</dbReference>
<evidence type="ECO:0000259" key="1">
    <source>
        <dbReference type="PROSITE" id="PS51819"/>
    </source>
</evidence>
<protein>
    <submittedName>
        <fullName evidence="2">VOC family protein</fullName>
    </submittedName>
</protein>
<dbReference type="Gene3D" id="3.10.180.10">
    <property type="entry name" value="2,3-Dihydroxybiphenyl 1,2-Dioxygenase, domain 1"/>
    <property type="match status" value="1"/>
</dbReference>
<sequence>MSARVSAAVVAVADQDVMIEFFVSALGFEVGTDAEMWPGARWVDLTPAGGGTRVVLSAAADFDREPDRRYPMILEAPDVAAEAARLRAAGLPVSDPTTEAWGTYVRVTDPEGRELMITERG</sequence>
<feature type="domain" description="VOC" evidence="1">
    <location>
        <begin position="4"/>
        <end position="120"/>
    </location>
</feature>
<dbReference type="SUPFAM" id="SSF54593">
    <property type="entry name" value="Glyoxalase/Bleomycin resistance protein/Dihydroxybiphenyl dioxygenase"/>
    <property type="match status" value="1"/>
</dbReference>
<dbReference type="PANTHER" id="PTHR36437">
    <property type="entry name" value="GLYOXALASE/BLEOMYCIN RESISTANCE PROTEIN/DIOXYGENASE"/>
    <property type="match status" value="1"/>
</dbReference>
<reference evidence="2" key="1">
    <citation type="submission" date="2021-04" db="EMBL/GenBank/DDBJ databases">
        <title>Pseudonocardia sp. nov., isolated from sandy soil of mangrove forest.</title>
        <authorList>
            <person name="Zan Z."/>
            <person name="Huang R."/>
            <person name="Liu W."/>
        </authorList>
    </citation>
    <scope>NUCLEOTIDE SEQUENCE</scope>
    <source>
        <strain evidence="2">S2-4</strain>
    </source>
</reference>
<dbReference type="InterPro" id="IPR037523">
    <property type="entry name" value="VOC_core"/>
</dbReference>
<dbReference type="PROSITE" id="PS51819">
    <property type="entry name" value="VOC"/>
    <property type="match status" value="1"/>
</dbReference>
<gene>
    <name evidence="2" type="ORF">KDL28_00085</name>
</gene>